<reference evidence="1 2" key="1">
    <citation type="journal article" date="2016" name="Nat. Commun.">
        <title>Thousands of microbial genomes shed light on interconnected biogeochemical processes in an aquifer system.</title>
        <authorList>
            <person name="Anantharaman K."/>
            <person name="Brown C.T."/>
            <person name="Hug L.A."/>
            <person name="Sharon I."/>
            <person name="Castelle C.J."/>
            <person name="Probst A.J."/>
            <person name="Thomas B.C."/>
            <person name="Singh A."/>
            <person name="Wilkins M.J."/>
            <person name="Karaoz U."/>
            <person name="Brodie E.L."/>
            <person name="Williams K.H."/>
            <person name="Hubbard S.S."/>
            <person name="Banfield J.F."/>
        </authorList>
    </citation>
    <scope>NUCLEOTIDE SEQUENCE [LARGE SCALE GENOMIC DNA]</scope>
</reference>
<dbReference type="EMBL" id="MHIK01000025">
    <property type="protein sequence ID" value="OGY51695.1"/>
    <property type="molecule type" value="Genomic_DNA"/>
</dbReference>
<accession>A0A1G1YH60</accession>
<dbReference type="Proteomes" id="UP000178501">
    <property type="component" value="Unassembled WGS sequence"/>
</dbReference>
<evidence type="ECO:0000313" key="1">
    <source>
        <dbReference type="EMBL" id="OGY51695.1"/>
    </source>
</evidence>
<name>A0A1G1YH60_9BACT</name>
<dbReference type="AlphaFoldDB" id="A0A1G1YH60"/>
<evidence type="ECO:0000313" key="2">
    <source>
        <dbReference type="Proteomes" id="UP000178501"/>
    </source>
</evidence>
<sequence length="200" mass="22621">MEALQKEGFTSDDVTKLGQFKNLPRILDVLHGRAKIVDIEPGALKNEFLKLISPEPLVIGQTDGSEILADANDVFTGGIDKDFRNWKADEPGAPTGETPVDVYEMTKDATFAQMFGSLSSDVSRLCLTQAQIKRFVKKHRDWLRTENYATFFLFKSYNQFFVAGVLFYSDGRLKVSVDRVEYSHVWNAEVRHRLAAPRLA</sequence>
<gene>
    <name evidence="1" type="ORF">A3J65_02370</name>
</gene>
<proteinExistence type="predicted"/>
<comment type="caution">
    <text evidence="1">The sequence shown here is derived from an EMBL/GenBank/DDBJ whole genome shotgun (WGS) entry which is preliminary data.</text>
</comment>
<organism evidence="1 2">
    <name type="scientific">Candidatus Buchananbacteria bacterium RIFCSPHIGHO2_02_FULL_45_11b</name>
    <dbReference type="NCBI Taxonomy" id="1797541"/>
    <lineage>
        <taxon>Bacteria</taxon>
        <taxon>Candidatus Buchananiibacteriota</taxon>
    </lineage>
</organism>
<protein>
    <submittedName>
        <fullName evidence="1">Uncharacterized protein</fullName>
    </submittedName>
</protein>